<sequence>METMRQCDNKMTTVRQYDGDRAIYCQNAWWRVTDGLSTFAYDVIVTRIVYKWLTINSAFIQTTGVTS</sequence>
<organism evidence="1 2">
    <name type="scientific">Dreissena polymorpha</name>
    <name type="common">Zebra mussel</name>
    <name type="synonym">Mytilus polymorpha</name>
    <dbReference type="NCBI Taxonomy" id="45954"/>
    <lineage>
        <taxon>Eukaryota</taxon>
        <taxon>Metazoa</taxon>
        <taxon>Spiralia</taxon>
        <taxon>Lophotrochozoa</taxon>
        <taxon>Mollusca</taxon>
        <taxon>Bivalvia</taxon>
        <taxon>Autobranchia</taxon>
        <taxon>Heteroconchia</taxon>
        <taxon>Euheterodonta</taxon>
        <taxon>Imparidentia</taxon>
        <taxon>Neoheterodontei</taxon>
        <taxon>Myida</taxon>
        <taxon>Dreissenoidea</taxon>
        <taxon>Dreissenidae</taxon>
        <taxon>Dreissena</taxon>
    </lineage>
</organism>
<protein>
    <submittedName>
        <fullName evidence="1">Uncharacterized protein</fullName>
    </submittedName>
</protein>
<dbReference type="Proteomes" id="UP000828390">
    <property type="component" value="Unassembled WGS sequence"/>
</dbReference>
<accession>A0A9D4DS11</accession>
<reference evidence="1" key="1">
    <citation type="journal article" date="2019" name="bioRxiv">
        <title>The Genome of the Zebra Mussel, Dreissena polymorpha: A Resource for Invasive Species Research.</title>
        <authorList>
            <person name="McCartney M.A."/>
            <person name="Auch B."/>
            <person name="Kono T."/>
            <person name="Mallez S."/>
            <person name="Zhang Y."/>
            <person name="Obille A."/>
            <person name="Becker A."/>
            <person name="Abrahante J.E."/>
            <person name="Garbe J."/>
            <person name="Badalamenti J.P."/>
            <person name="Herman A."/>
            <person name="Mangelson H."/>
            <person name="Liachko I."/>
            <person name="Sullivan S."/>
            <person name="Sone E.D."/>
            <person name="Koren S."/>
            <person name="Silverstein K.A.T."/>
            <person name="Beckman K.B."/>
            <person name="Gohl D.M."/>
        </authorList>
    </citation>
    <scope>NUCLEOTIDE SEQUENCE</scope>
    <source>
        <strain evidence="1">Duluth1</strain>
        <tissue evidence="1">Whole animal</tissue>
    </source>
</reference>
<proteinExistence type="predicted"/>
<dbReference type="EMBL" id="JAIWYP010000010">
    <property type="protein sequence ID" value="KAH3752764.1"/>
    <property type="molecule type" value="Genomic_DNA"/>
</dbReference>
<reference evidence="1" key="2">
    <citation type="submission" date="2020-11" db="EMBL/GenBank/DDBJ databases">
        <authorList>
            <person name="McCartney M.A."/>
            <person name="Auch B."/>
            <person name="Kono T."/>
            <person name="Mallez S."/>
            <person name="Becker A."/>
            <person name="Gohl D.M."/>
            <person name="Silverstein K.A.T."/>
            <person name="Koren S."/>
            <person name="Bechman K.B."/>
            <person name="Herman A."/>
            <person name="Abrahante J.E."/>
            <person name="Garbe J."/>
        </authorList>
    </citation>
    <scope>NUCLEOTIDE SEQUENCE</scope>
    <source>
        <strain evidence="1">Duluth1</strain>
        <tissue evidence="1">Whole animal</tissue>
    </source>
</reference>
<evidence type="ECO:0000313" key="2">
    <source>
        <dbReference type="Proteomes" id="UP000828390"/>
    </source>
</evidence>
<gene>
    <name evidence="1" type="ORF">DPMN_187390</name>
</gene>
<comment type="caution">
    <text evidence="1">The sequence shown here is derived from an EMBL/GenBank/DDBJ whole genome shotgun (WGS) entry which is preliminary data.</text>
</comment>
<name>A0A9D4DS11_DREPO</name>
<keyword evidence="2" id="KW-1185">Reference proteome</keyword>
<evidence type="ECO:0000313" key="1">
    <source>
        <dbReference type="EMBL" id="KAH3752764.1"/>
    </source>
</evidence>
<dbReference type="AlphaFoldDB" id="A0A9D4DS11"/>